<dbReference type="Gene3D" id="3.30.70.1060">
    <property type="entry name" value="Dimeric alpha+beta barrel"/>
    <property type="match status" value="1"/>
</dbReference>
<evidence type="ECO:0000313" key="3">
    <source>
        <dbReference type="EMBL" id="RIQ32543.1"/>
    </source>
</evidence>
<protein>
    <recommendedName>
        <fullName evidence="2">YCII-related domain-containing protein</fullName>
    </recommendedName>
</protein>
<evidence type="ECO:0000259" key="2">
    <source>
        <dbReference type="Pfam" id="PF03795"/>
    </source>
</evidence>
<comment type="similarity">
    <text evidence="1">Belongs to the YciI family.</text>
</comment>
<feature type="domain" description="YCII-related" evidence="2">
    <location>
        <begin position="28"/>
        <end position="114"/>
    </location>
</feature>
<gene>
    <name evidence="3" type="ORF">DY240_05110</name>
</gene>
<dbReference type="PANTHER" id="PTHR35174">
    <property type="entry name" value="BLL7171 PROTEIN-RELATED"/>
    <property type="match status" value="1"/>
</dbReference>
<proteinExistence type="inferred from homology"/>
<dbReference type="InterPro" id="IPR005545">
    <property type="entry name" value="YCII"/>
</dbReference>
<accession>A0A418KVT2</accession>
<dbReference type="OrthoDB" id="668782at2"/>
<evidence type="ECO:0000313" key="4">
    <source>
        <dbReference type="Proteomes" id="UP000284057"/>
    </source>
</evidence>
<dbReference type="InterPro" id="IPR011008">
    <property type="entry name" value="Dimeric_a/b-barrel"/>
</dbReference>
<dbReference type="Pfam" id="PF03795">
    <property type="entry name" value="YCII"/>
    <property type="match status" value="1"/>
</dbReference>
<name>A0A418KVT2_9ACTN</name>
<organism evidence="3 4">
    <name type="scientific">Jiangella rhizosphaerae</name>
    <dbReference type="NCBI Taxonomy" id="2293569"/>
    <lineage>
        <taxon>Bacteria</taxon>
        <taxon>Bacillati</taxon>
        <taxon>Actinomycetota</taxon>
        <taxon>Actinomycetes</taxon>
        <taxon>Jiangellales</taxon>
        <taxon>Jiangellaceae</taxon>
        <taxon>Jiangella</taxon>
    </lineage>
</organism>
<dbReference type="RefSeq" id="WP_119658878.1">
    <property type="nucleotide sequence ID" value="NZ_QUAL01000043.1"/>
</dbReference>
<keyword evidence="4" id="KW-1185">Reference proteome</keyword>
<evidence type="ECO:0000256" key="1">
    <source>
        <dbReference type="ARBA" id="ARBA00007689"/>
    </source>
</evidence>
<dbReference type="AlphaFoldDB" id="A0A418KVT2"/>
<dbReference type="PANTHER" id="PTHR35174:SF3">
    <property type="entry name" value="BLL7171 PROTEIN"/>
    <property type="match status" value="1"/>
</dbReference>
<reference evidence="3 4" key="1">
    <citation type="submission" date="2018-09" db="EMBL/GenBank/DDBJ databases">
        <title>Isolation, diversity and antifungal activity of actinobacteria from wheat.</title>
        <authorList>
            <person name="Han C."/>
        </authorList>
    </citation>
    <scope>NUCLEOTIDE SEQUENCE [LARGE SCALE GENOMIC DNA]</scope>
    <source>
        <strain evidence="3 4">NEAU-YY265</strain>
    </source>
</reference>
<dbReference type="Proteomes" id="UP000284057">
    <property type="component" value="Unassembled WGS sequence"/>
</dbReference>
<sequence length="117" mass="12785">MKYMLMLFEPDTDWDTVPETARTAALDEHAAFIAYLDSRGIDHSGAALRPSTTATTLRPAGPDQDMLVTDGPYIELKENLAGFYIVEAADLDDAVEIARHCPTGTGTEIRPLWDATS</sequence>
<comment type="caution">
    <text evidence="3">The sequence shown here is derived from an EMBL/GenBank/DDBJ whole genome shotgun (WGS) entry which is preliminary data.</text>
</comment>
<dbReference type="EMBL" id="QUAL01000043">
    <property type="protein sequence ID" value="RIQ32543.1"/>
    <property type="molecule type" value="Genomic_DNA"/>
</dbReference>
<dbReference type="SUPFAM" id="SSF54909">
    <property type="entry name" value="Dimeric alpha+beta barrel"/>
    <property type="match status" value="1"/>
</dbReference>